<evidence type="ECO:0000256" key="1">
    <source>
        <dbReference type="SAM" id="SignalP"/>
    </source>
</evidence>
<gene>
    <name evidence="2" type="ORF">PZA18_19350</name>
</gene>
<keyword evidence="3" id="KW-1185">Reference proteome</keyword>
<feature type="chain" id="PRO_5047217145" evidence="1">
    <location>
        <begin position="18"/>
        <end position="556"/>
    </location>
</feature>
<dbReference type="EMBL" id="JARRAF010000033">
    <property type="protein sequence ID" value="MDK2126205.1"/>
    <property type="molecule type" value="Genomic_DNA"/>
</dbReference>
<sequence length="556" mass="57798">MKPVLLLLSLASGWAAASDTDRLLDWAQQAYPSLLQKPTATALLQGYEYRCYNNAALCIGVKDGQVFLYQGGPISNIGSLTEWLRTADRDKIETGKVFPLDLAASPPTRQSAKSSFTAGPSTPLSYQAATARISALLSGSSTPVAVFDPSAFLLESNDAGCFGPTLKFTSHPDGSGSAASGTLPSGDLGIWLQTDTTTGDACAAAQLNARQDGVSMRANMALSGLAGLVRQAYASGKGLPTAGSTVDLTAEMNAVGIPSTTFSQAALQLDGASTVWTMLLNFSYTDSSGASHTIAAKLEHTPGGSKAVYSGLLTWSVTQAFNGGNCGSGANPVTRVGTLKYGRTSATAMTTSMRQGQYCGTGTYSTLGTFDTDQQLKATGFSDNFSRFGASYDPVSLKGKYISVWQAGAGDGNSRILQLGLNGIGTTNDGESYFGYGDPIASTSGAIMGFNCAWAAPKPSSPVGLHKEYAQRQFINYNSSTGKWETPTAGANIRYAPTDACTYSGSGSFWYDRNLNGSNDETAADLTVTTPDLMGLGSSATIADAITARGYSIPAF</sequence>
<evidence type="ECO:0000313" key="2">
    <source>
        <dbReference type="EMBL" id="MDK2126205.1"/>
    </source>
</evidence>
<evidence type="ECO:0000313" key="3">
    <source>
        <dbReference type="Proteomes" id="UP001172778"/>
    </source>
</evidence>
<dbReference type="Proteomes" id="UP001172778">
    <property type="component" value="Unassembled WGS sequence"/>
</dbReference>
<reference evidence="2" key="1">
    <citation type="submission" date="2023-03" db="EMBL/GenBank/DDBJ databases">
        <title>Chitinimonas shenzhenensis gen. nov., sp. nov., a novel member of family Burkholderiaceae isolated from activated sludge collected in Shen Zhen, China.</title>
        <authorList>
            <person name="Wang X."/>
        </authorList>
    </citation>
    <scope>NUCLEOTIDE SEQUENCE</scope>
    <source>
        <strain evidence="2">DQS-5</strain>
    </source>
</reference>
<feature type="signal peptide" evidence="1">
    <location>
        <begin position="1"/>
        <end position="17"/>
    </location>
</feature>
<keyword evidence="1" id="KW-0732">Signal</keyword>
<protein>
    <submittedName>
        <fullName evidence="2">Uncharacterized protein</fullName>
    </submittedName>
</protein>
<comment type="caution">
    <text evidence="2">The sequence shown here is derived from an EMBL/GenBank/DDBJ whole genome shotgun (WGS) entry which is preliminary data.</text>
</comment>
<name>A0ABT7E468_9NEIS</name>
<proteinExistence type="predicted"/>
<dbReference type="RefSeq" id="WP_284102524.1">
    <property type="nucleotide sequence ID" value="NZ_JARRAF010000033.1"/>
</dbReference>
<accession>A0ABT7E468</accession>
<organism evidence="2 3">
    <name type="scientific">Parachitinimonas caeni</name>
    <dbReference type="NCBI Taxonomy" id="3031301"/>
    <lineage>
        <taxon>Bacteria</taxon>
        <taxon>Pseudomonadati</taxon>
        <taxon>Pseudomonadota</taxon>
        <taxon>Betaproteobacteria</taxon>
        <taxon>Neisseriales</taxon>
        <taxon>Chitinibacteraceae</taxon>
        <taxon>Parachitinimonas</taxon>
    </lineage>
</organism>